<dbReference type="Pfam" id="PF04754">
    <property type="entry name" value="Transposase_31"/>
    <property type="match status" value="1"/>
</dbReference>
<dbReference type="EMBL" id="CAADFO010000004">
    <property type="protein sequence ID" value="VFK23309.1"/>
    <property type="molecule type" value="Genomic_DNA"/>
</dbReference>
<evidence type="ECO:0000259" key="3">
    <source>
        <dbReference type="Pfam" id="PF04754"/>
    </source>
</evidence>
<accession>A0A450XGL0</accession>
<evidence type="ECO:0000313" key="5">
    <source>
        <dbReference type="EMBL" id="VFK23309.1"/>
    </source>
</evidence>
<sequence length="361" mass="42404">MHQRSEAKPRQFDELNPENPELTDTIQSPYPPHDRFFKALLDHSDRAETLLREHLPVGIVKCLSDKPPEPVPGSFVEKQLREQRSDRLFKVETVNGRTAFLYILIEHKSRPDRKVGWQLLKYMVEILKQWEKKNPKWKRLPAVVPFVFYHGFSKWRIPREFLALVNTEEAWRPYLLNFRFPVLDLGEIPDKQLTEDPRLYPWLLVMKYATRENQQGAVVKLLAEALRAIPGELETILYYLIKTYDYDEGTLRKIIRKAKPEEEDSMISRFAQDISQKALLQGMQQGMQEGLLKGRLEGRLEGEARGEEKGKVKMLLRLLPRRFGPLPDEISDRIYRADPNTIEIWIDRILDAKSLDEVFSE</sequence>
<dbReference type="InterPro" id="IPR010106">
    <property type="entry name" value="RpnA"/>
</dbReference>
<dbReference type="PANTHER" id="PTHR34611">
    <property type="match status" value="1"/>
</dbReference>
<dbReference type="EMBL" id="CAADFQ010000006">
    <property type="protein sequence ID" value="VFK28437.1"/>
    <property type="molecule type" value="Genomic_DNA"/>
</dbReference>
<name>A0A450XGL0_9GAMM</name>
<dbReference type="InterPro" id="IPR051699">
    <property type="entry name" value="Rpn/YhgA-like_nuclease"/>
</dbReference>
<dbReference type="PANTHER" id="PTHR34611:SF2">
    <property type="entry name" value="INACTIVE RECOMBINATION-PROMOTING NUCLEASE-LIKE PROTEIN RPNE-RELATED"/>
    <property type="match status" value="1"/>
</dbReference>
<feature type="compositionally biased region" description="Basic and acidic residues" evidence="2">
    <location>
        <begin position="1"/>
        <end position="13"/>
    </location>
</feature>
<evidence type="ECO:0000313" key="6">
    <source>
        <dbReference type="EMBL" id="VFK28437.1"/>
    </source>
</evidence>
<proteinExistence type="inferred from homology"/>
<feature type="domain" description="Transposase (putative) YhgA-like" evidence="3">
    <location>
        <begin position="32"/>
        <end position="227"/>
    </location>
</feature>
<dbReference type="InterPro" id="IPR025587">
    <property type="entry name" value="DUF4351"/>
</dbReference>
<dbReference type="GO" id="GO:0006310">
    <property type="term" value="P:DNA recombination"/>
    <property type="evidence" value="ECO:0007669"/>
    <property type="project" value="TreeGrafter"/>
</dbReference>
<comment type="similarity">
    <text evidence="1">Belongs to the Rpn/YhgA-like nuclease family.</text>
</comment>
<feature type="region of interest" description="Disordered" evidence="2">
    <location>
        <begin position="1"/>
        <end position="30"/>
    </location>
</feature>
<evidence type="ECO:0008006" key="8">
    <source>
        <dbReference type="Google" id="ProtNLM"/>
    </source>
</evidence>
<dbReference type="InterPro" id="IPR006842">
    <property type="entry name" value="Transposase_31"/>
</dbReference>
<reference evidence="6" key="1">
    <citation type="submission" date="2019-02" db="EMBL/GenBank/DDBJ databases">
        <authorList>
            <person name="Gruber-Vodicka R. H."/>
            <person name="Seah K. B. B."/>
        </authorList>
    </citation>
    <scope>NUCLEOTIDE SEQUENCE</scope>
    <source>
        <strain evidence="5">BECK_BZ197</strain>
        <strain evidence="7">BECK_BZ198</strain>
        <strain evidence="6">BECK_BZ199</strain>
    </source>
</reference>
<gene>
    <name evidence="5" type="ORF">BECKMB1821G_GA0114241_100457</name>
    <name evidence="7" type="ORF">BECKMB1821H_GA0114242_100273</name>
    <name evidence="6" type="ORF">BECKMB1821I_GA0114274_100655</name>
</gene>
<evidence type="ECO:0000259" key="4">
    <source>
        <dbReference type="Pfam" id="PF14261"/>
    </source>
</evidence>
<dbReference type="NCBIfam" id="TIGR01784">
    <property type="entry name" value="T_den_put_tspse"/>
    <property type="match status" value="1"/>
</dbReference>
<evidence type="ECO:0000256" key="2">
    <source>
        <dbReference type="SAM" id="MobiDB-lite"/>
    </source>
</evidence>
<evidence type="ECO:0000313" key="7">
    <source>
        <dbReference type="EMBL" id="VFK74252.1"/>
    </source>
</evidence>
<dbReference type="EMBL" id="CAADGH010000002">
    <property type="protein sequence ID" value="VFK74252.1"/>
    <property type="molecule type" value="Genomic_DNA"/>
</dbReference>
<dbReference type="Pfam" id="PF14261">
    <property type="entry name" value="DUF4351"/>
    <property type="match status" value="1"/>
</dbReference>
<organism evidence="6">
    <name type="scientific">Candidatus Kentrum sp. MB</name>
    <dbReference type="NCBI Taxonomy" id="2138164"/>
    <lineage>
        <taxon>Bacteria</taxon>
        <taxon>Pseudomonadati</taxon>
        <taxon>Pseudomonadota</taxon>
        <taxon>Gammaproteobacteria</taxon>
        <taxon>Candidatus Kentrum</taxon>
    </lineage>
</organism>
<protein>
    <recommendedName>
        <fullName evidence="8">Transposase (putative) YhgA-like domain-containing protein</fullName>
    </recommendedName>
</protein>
<dbReference type="AlphaFoldDB" id="A0A450XGL0"/>
<evidence type="ECO:0000256" key="1">
    <source>
        <dbReference type="ARBA" id="ARBA00009787"/>
    </source>
</evidence>
<feature type="domain" description="DUF4351" evidence="4">
    <location>
        <begin position="305"/>
        <end position="357"/>
    </location>
</feature>
<dbReference type="GO" id="GO:1990238">
    <property type="term" value="F:double-stranded DNA endonuclease activity"/>
    <property type="evidence" value="ECO:0007669"/>
    <property type="project" value="TreeGrafter"/>
</dbReference>